<feature type="domain" description="MYND-type" evidence="5">
    <location>
        <begin position="662"/>
        <end position="701"/>
    </location>
</feature>
<dbReference type="Proteomes" id="UP000077266">
    <property type="component" value="Unassembled WGS sequence"/>
</dbReference>
<evidence type="ECO:0000256" key="2">
    <source>
        <dbReference type="ARBA" id="ARBA00022771"/>
    </source>
</evidence>
<accession>A0A165BNI3</accession>
<gene>
    <name evidence="6" type="ORF">EXIGLDRAFT_686620</name>
</gene>
<evidence type="ECO:0000313" key="7">
    <source>
        <dbReference type="Proteomes" id="UP000077266"/>
    </source>
</evidence>
<dbReference type="AlphaFoldDB" id="A0A165BNI3"/>
<evidence type="ECO:0000256" key="4">
    <source>
        <dbReference type="PROSITE-ProRule" id="PRU00134"/>
    </source>
</evidence>
<protein>
    <recommendedName>
        <fullName evidence="5">MYND-type domain-containing protein</fullName>
    </recommendedName>
</protein>
<dbReference type="InterPro" id="IPR016024">
    <property type="entry name" value="ARM-type_fold"/>
</dbReference>
<dbReference type="SUPFAM" id="SSF144232">
    <property type="entry name" value="HIT/MYND zinc finger-like"/>
    <property type="match status" value="1"/>
</dbReference>
<dbReference type="EMBL" id="KV426431">
    <property type="protein sequence ID" value="KZV80964.1"/>
    <property type="molecule type" value="Genomic_DNA"/>
</dbReference>
<keyword evidence="1" id="KW-0479">Metal-binding</keyword>
<evidence type="ECO:0000256" key="3">
    <source>
        <dbReference type="ARBA" id="ARBA00022833"/>
    </source>
</evidence>
<dbReference type="GO" id="GO:0008270">
    <property type="term" value="F:zinc ion binding"/>
    <property type="evidence" value="ECO:0007669"/>
    <property type="project" value="UniProtKB-KW"/>
</dbReference>
<dbReference type="PROSITE" id="PS01360">
    <property type="entry name" value="ZF_MYND_1"/>
    <property type="match status" value="1"/>
</dbReference>
<dbReference type="PROSITE" id="PS50865">
    <property type="entry name" value="ZF_MYND_2"/>
    <property type="match status" value="1"/>
</dbReference>
<dbReference type="SUPFAM" id="SSF48371">
    <property type="entry name" value="ARM repeat"/>
    <property type="match status" value="1"/>
</dbReference>
<reference evidence="6 7" key="1">
    <citation type="journal article" date="2016" name="Mol. Biol. Evol.">
        <title>Comparative Genomics of Early-Diverging Mushroom-Forming Fungi Provides Insights into the Origins of Lignocellulose Decay Capabilities.</title>
        <authorList>
            <person name="Nagy L.G."/>
            <person name="Riley R."/>
            <person name="Tritt A."/>
            <person name="Adam C."/>
            <person name="Daum C."/>
            <person name="Floudas D."/>
            <person name="Sun H."/>
            <person name="Yadav J.S."/>
            <person name="Pangilinan J."/>
            <person name="Larsson K.H."/>
            <person name="Matsuura K."/>
            <person name="Barry K."/>
            <person name="Labutti K."/>
            <person name="Kuo R."/>
            <person name="Ohm R.A."/>
            <person name="Bhattacharya S.S."/>
            <person name="Shirouzu T."/>
            <person name="Yoshinaga Y."/>
            <person name="Martin F.M."/>
            <person name="Grigoriev I.V."/>
            <person name="Hibbett D.S."/>
        </authorList>
    </citation>
    <scope>NUCLEOTIDE SEQUENCE [LARGE SCALE GENOMIC DNA]</scope>
    <source>
        <strain evidence="6 7">HHB12029</strain>
    </source>
</reference>
<dbReference type="OrthoDB" id="341421at2759"/>
<keyword evidence="2 4" id="KW-0863">Zinc-finger</keyword>
<proteinExistence type="predicted"/>
<dbReference type="Gene3D" id="1.25.10.10">
    <property type="entry name" value="Leucine-rich Repeat Variant"/>
    <property type="match status" value="1"/>
</dbReference>
<keyword evidence="7" id="KW-1185">Reference proteome</keyword>
<evidence type="ECO:0000259" key="5">
    <source>
        <dbReference type="PROSITE" id="PS50865"/>
    </source>
</evidence>
<organism evidence="6 7">
    <name type="scientific">Exidia glandulosa HHB12029</name>
    <dbReference type="NCBI Taxonomy" id="1314781"/>
    <lineage>
        <taxon>Eukaryota</taxon>
        <taxon>Fungi</taxon>
        <taxon>Dikarya</taxon>
        <taxon>Basidiomycota</taxon>
        <taxon>Agaricomycotina</taxon>
        <taxon>Agaricomycetes</taxon>
        <taxon>Auriculariales</taxon>
        <taxon>Exidiaceae</taxon>
        <taxon>Exidia</taxon>
    </lineage>
</organism>
<sequence length="704" mass="78524">MAPYNVDLLESYSWNIIADKICATLELPEMKSRKGLKHVHKDFDVVQQKLFSLYDSSQSDELVQGGVVVIWAKLCTDSILRDQLIERGLIQKLVALLSGSKRCRRLVLRALADMTHNGGVTSLAKIAREGCMPVLELLDSTSSSASERELCVVVLSHSLVALFGDGKSEAPTDTTIPWARILDRMLHVTQLPDATTTIWNHAMHFISSAAGPLRRYFIANERAIRLLVALLHSDDLELRMEGMGGLMRLQVPIATFDKAKFLQLDPDTLMNMDWSDEIIDLFLSYGLERCALPIAAVCQNETMKALAQATRDRDLLALGHKIYELILRSEQGFSGGVWMDAAGKPIQTSLPFMYWDDALSHCAAALRALGPDARFPVGNTQVAAIDMADVLTIKYHLKKEDMVLANKVAREGLARNPDELYYYYALGIGTDGDGDEKVKFSRKGLARVRAGVRIPGAKDAMGTPIEDTYVRLGMLMQSAEHALRLVFGYADAAAQEHASWGRVLGLLKIAIDDSRIFIRDAPPDSKHYPRCLLINVIATLLWEGPNISLDLHELQRKFDRLEVVGEIQRKAWRSTAKTQNRLTVETIRKYHASAWPEWSATILRFSPSGSESTTAHGDPSAVPEEEDELSGWLDSDACKHEVKHDRVHVSTWGDDRLALYRCSSCGNASAVLRKCARCGKTRYCDQVCQKKHWTDGHKKQCKPV</sequence>
<dbReference type="STRING" id="1314781.A0A165BNI3"/>
<dbReference type="InterPro" id="IPR002893">
    <property type="entry name" value="Znf_MYND"/>
</dbReference>
<dbReference type="InterPro" id="IPR011989">
    <property type="entry name" value="ARM-like"/>
</dbReference>
<evidence type="ECO:0000313" key="6">
    <source>
        <dbReference type="EMBL" id="KZV80964.1"/>
    </source>
</evidence>
<name>A0A165BNI3_EXIGL</name>
<keyword evidence="3" id="KW-0862">Zinc</keyword>
<dbReference type="Gene3D" id="6.10.140.2220">
    <property type="match status" value="1"/>
</dbReference>
<evidence type="ECO:0000256" key="1">
    <source>
        <dbReference type="ARBA" id="ARBA00022723"/>
    </source>
</evidence>
<dbReference type="InParanoid" id="A0A165BNI3"/>
<dbReference type="Pfam" id="PF01753">
    <property type="entry name" value="zf-MYND"/>
    <property type="match status" value="1"/>
</dbReference>